<dbReference type="OrthoDB" id="414698at2759"/>
<sequence length="204" mass="23699">MTFSNLTKRILDLWFKDFVPGKPIPVELRALWWGKSKETDNMLRDEFGHYCERALSDANFRKEMASTGEGAVALAVLLDQFPRNIHRGTGRPFNEFDPVARLVAKEAIASKTCEEVHHVHRIFLYMPLEHSEAMEDQQESIAQYERLADTCEPCYKEYFDNVLNFAKEHKKVIDRFGRYPGRNVALGRQSTEEELKFLATAPQW</sequence>
<dbReference type="Gene3D" id="1.25.40.10">
    <property type="entry name" value="Tetratricopeptide repeat domain"/>
    <property type="match status" value="1"/>
</dbReference>
<dbReference type="InterPro" id="IPR010323">
    <property type="entry name" value="DUF924"/>
</dbReference>
<dbReference type="EMBL" id="JAAAJB010000006">
    <property type="protein sequence ID" value="KAG0270402.1"/>
    <property type="molecule type" value="Genomic_DNA"/>
</dbReference>
<name>A0A9P6QJB5_9FUNG</name>
<dbReference type="SUPFAM" id="SSF48452">
    <property type="entry name" value="TPR-like"/>
    <property type="match status" value="1"/>
</dbReference>
<keyword evidence="2" id="KW-1185">Reference proteome</keyword>
<dbReference type="Pfam" id="PF06041">
    <property type="entry name" value="DUF924"/>
    <property type="match status" value="1"/>
</dbReference>
<protein>
    <recommendedName>
        <fullName evidence="3">DUF924 domain-containing protein</fullName>
    </recommendedName>
</protein>
<evidence type="ECO:0008006" key="3">
    <source>
        <dbReference type="Google" id="ProtNLM"/>
    </source>
</evidence>
<gene>
    <name evidence="1" type="ORF">DFQ27_007554</name>
</gene>
<dbReference type="InterPro" id="IPR011990">
    <property type="entry name" value="TPR-like_helical_dom_sf"/>
</dbReference>
<reference evidence="1" key="1">
    <citation type="journal article" date="2020" name="Fungal Divers.">
        <title>Resolving the Mortierellaceae phylogeny through synthesis of multi-gene phylogenetics and phylogenomics.</title>
        <authorList>
            <person name="Vandepol N."/>
            <person name="Liber J."/>
            <person name="Desiro A."/>
            <person name="Na H."/>
            <person name="Kennedy M."/>
            <person name="Barry K."/>
            <person name="Grigoriev I.V."/>
            <person name="Miller A.N."/>
            <person name="O'Donnell K."/>
            <person name="Stajich J.E."/>
            <person name="Bonito G."/>
        </authorList>
    </citation>
    <scope>NUCLEOTIDE SEQUENCE</scope>
    <source>
        <strain evidence="1">BC1065</strain>
    </source>
</reference>
<dbReference type="Proteomes" id="UP000807716">
    <property type="component" value="Unassembled WGS sequence"/>
</dbReference>
<evidence type="ECO:0000313" key="2">
    <source>
        <dbReference type="Proteomes" id="UP000807716"/>
    </source>
</evidence>
<evidence type="ECO:0000313" key="1">
    <source>
        <dbReference type="EMBL" id="KAG0270402.1"/>
    </source>
</evidence>
<comment type="caution">
    <text evidence="1">The sequence shown here is derived from an EMBL/GenBank/DDBJ whole genome shotgun (WGS) entry which is preliminary data.</text>
</comment>
<organism evidence="1 2">
    <name type="scientific">Actinomortierella ambigua</name>
    <dbReference type="NCBI Taxonomy" id="1343610"/>
    <lineage>
        <taxon>Eukaryota</taxon>
        <taxon>Fungi</taxon>
        <taxon>Fungi incertae sedis</taxon>
        <taxon>Mucoromycota</taxon>
        <taxon>Mortierellomycotina</taxon>
        <taxon>Mortierellomycetes</taxon>
        <taxon>Mortierellales</taxon>
        <taxon>Mortierellaceae</taxon>
        <taxon>Actinomortierella</taxon>
    </lineage>
</organism>
<proteinExistence type="predicted"/>
<accession>A0A9P6QJB5</accession>
<dbReference type="Gene3D" id="1.20.58.320">
    <property type="entry name" value="TPR-like"/>
    <property type="match status" value="1"/>
</dbReference>
<dbReference type="AlphaFoldDB" id="A0A9P6QJB5"/>